<organism evidence="2 3">
    <name type="scientific">Variibacter gotjawalensis</name>
    <dbReference type="NCBI Taxonomy" id="1333996"/>
    <lineage>
        <taxon>Bacteria</taxon>
        <taxon>Pseudomonadati</taxon>
        <taxon>Pseudomonadota</taxon>
        <taxon>Alphaproteobacteria</taxon>
        <taxon>Hyphomicrobiales</taxon>
        <taxon>Nitrobacteraceae</taxon>
        <taxon>Variibacter</taxon>
    </lineage>
</organism>
<dbReference type="AlphaFoldDB" id="A0A0S3PXE1"/>
<evidence type="ECO:0000256" key="1">
    <source>
        <dbReference type="SAM" id="MobiDB-lite"/>
    </source>
</evidence>
<protein>
    <submittedName>
        <fullName evidence="2">Uncharacterized protein</fullName>
    </submittedName>
</protein>
<keyword evidence="3" id="KW-1185">Reference proteome</keyword>
<proteinExistence type="predicted"/>
<feature type="compositionally biased region" description="Basic and acidic residues" evidence="1">
    <location>
        <begin position="61"/>
        <end position="73"/>
    </location>
</feature>
<feature type="region of interest" description="Disordered" evidence="1">
    <location>
        <begin position="53"/>
        <end position="73"/>
    </location>
</feature>
<evidence type="ECO:0000313" key="3">
    <source>
        <dbReference type="Proteomes" id="UP000236884"/>
    </source>
</evidence>
<name>A0A0S3PXE1_9BRAD</name>
<dbReference type="RefSeq" id="WP_130364529.1">
    <property type="nucleotide sequence ID" value="NZ_AP014946.1"/>
</dbReference>
<evidence type="ECO:0000313" key="2">
    <source>
        <dbReference type="EMBL" id="BAT60616.1"/>
    </source>
</evidence>
<dbReference type="EMBL" id="AP014946">
    <property type="protein sequence ID" value="BAT60616.1"/>
    <property type="molecule type" value="Genomic_DNA"/>
</dbReference>
<dbReference type="Proteomes" id="UP000236884">
    <property type="component" value="Chromosome"/>
</dbReference>
<sequence length="73" mass="8352">MNPFEDPDQSYRRGYTQGAWAAFAAVAPHLPIEQRAALTRWINKDLMQWRQAISRGGPRKIKAELTKPPPDHP</sequence>
<accession>A0A0S3PXE1</accession>
<reference evidence="2 3" key="1">
    <citation type="submission" date="2015-08" db="EMBL/GenBank/DDBJ databases">
        <title>Investigation of the bacterial diversity of lava forest soil.</title>
        <authorList>
            <person name="Lee J.S."/>
        </authorList>
    </citation>
    <scope>NUCLEOTIDE SEQUENCE [LARGE SCALE GENOMIC DNA]</scope>
    <source>
        <strain evidence="2 3">GJW-30</strain>
    </source>
</reference>
<dbReference type="OrthoDB" id="7863948at2"/>
<dbReference type="KEGG" id="vgo:GJW-30_1_03164"/>
<gene>
    <name evidence="2" type="ORF">GJW-30_1_03164</name>
</gene>